<keyword evidence="3" id="KW-0963">Cytoplasm</keyword>
<dbReference type="Pfam" id="PF04073">
    <property type="entry name" value="tRNA_edit"/>
    <property type="match status" value="1"/>
</dbReference>
<evidence type="ECO:0000256" key="8">
    <source>
        <dbReference type="ARBA" id="ARBA00023146"/>
    </source>
</evidence>
<dbReference type="InterPro" id="IPR007214">
    <property type="entry name" value="YbaK/aa-tRNA-synth-assoc-dom"/>
</dbReference>
<dbReference type="PANTHER" id="PTHR43450:SF1">
    <property type="entry name" value="ASPARTATE--TRNA LIGASE, CYTOPLASMIC"/>
    <property type="match status" value="1"/>
</dbReference>
<dbReference type="EMBL" id="JSAM01000099">
    <property type="protein sequence ID" value="KIA76922.1"/>
    <property type="molecule type" value="Genomic_DNA"/>
</dbReference>
<dbReference type="InterPro" id="IPR006195">
    <property type="entry name" value="aa-tRNA-synth_II"/>
</dbReference>
<dbReference type="Gene3D" id="2.40.50.140">
    <property type="entry name" value="Nucleic acid-binding proteins"/>
    <property type="match status" value="1"/>
</dbReference>
<dbReference type="GO" id="GO:0005829">
    <property type="term" value="C:cytosol"/>
    <property type="evidence" value="ECO:0007669"/>
    <property type="project" value="TreeGrafter"/>
</dbReference>
<evidence type="ECO:0000256" key="4">
    <source>
        <dbReference type="ARBA" id="ARBA00022598"/>
    </source>
</evidence>
<evidence type="ECO:0000256" key="6">
    <source>
        <dbReference type="ARBA" id="ARBA00022840"/>
    </source>
</evidence>
<evidence type="ECO:0000259" key="9">
    <source>
        <dbReference type="PROSITE" id="PS50862"/>
    </source>
</evidence>
<evidence type="ECO:0000256" key="3">
    <source>
        <dbReference type="ARBA" id="ARBA00022490"/>
    </source>
</evidence>
<dbReference type="Pfam" id="PF01336">
    <property type="entry name" value="tRNA_anti-codon"/>
    <property type="match status" value="1"/>
</dbReference>
<dbReference type="PRINTS" id="PR01042">
    <property type="entry name" value="TRNASYNTHASP"/>
</dbReference>
<dbReference type="NCBIfam" id="NF003483">
    <property type="entry name" value="PRK05159.1"/>
    <property type="match status" value="1"/>
</dbReference>
<dbReference type="Proteomes" id="UP000031307">
    <property type="component" value="Unassembled WGS sequence"/>
</dbReference>
<dbReference type="GO" id="GO:0017101">
    <property type="term" value="C:aminoacyl-tRNA synthetase multienzyme complex"/>
    <property type="evidence" value="ECO:0007669"/>
    <property type="project" value="TreeGrafter"/>
</dbReference>
<dbReference type="InterPro" id="IPR045864">
    <property type="entry name" value="aa-tRNA-synth_II/BPL/LPL"/>
</dbReference>
<dbReference type="SUPFAM" id="SSF55681">
    <property type="entry name" value="Class II aaRS and biotin synthetases"/>
    <property type="match status" value="1"/>
</dbReference>
<evidence type="ECO:0000256" key="1">
    <source>
        <dbReference type="ARBA" id="ARBA00004496"/>
    </source>
</evidence>
<dbReference type="GO" id="GO:0006422">
    <property type="term" value="P:aspartyl-tRNA aminoacylation"/>
    <property type="evidence" value="ECO:0007669"/>
    <property type="project" value="InterPro"/>
</dbReference>
<keyword evidence="4 10" id="KW-0436">Ligase</keyword>
<comment type="subcellular location">
    <subcellularLocation>
        <location evidence="1">Cytoplasm</location>
    </subcellularLocation>
</comment>
<reference evidence="10 11" key="1">
    <citation type="journal article" date="2014" name="Mol. Biol. Evol.">
        <title>Massive expansion of Ubiquitination-related gene families within the Chlamydiae.</title>
        <authorList>
            <person name="Domman D."/>
            <person name="Collingro A."/>
            <person name="Lagkouvardos I."/>
            <person name="Gehre L."/>
            <person name="Weinmaier T."/>
            <person name="Rattei T."/>
            <person name="Subtil A."/>
            <person name="Horn M."/>
        </authorList>
    </citation>
    <scope>NUCLEOTIDE SEQUENCE [LARGE SCALE GENOMIC DNA]</scope>
    <source>
        <strain evidence="10 11">OEW1</strain>
    </source>
</reference>
<comment type="similarity">
    <text evidence="2">Belongs to the class-II aminoacyl-tRNA synthetase family. Type 2 subfamily.</text>
</comment>
<dbReference type="PROSITE" id="PS50862">
    <property type="entry name" value="AA_TRNA_LIGASE_II"/>
    <property type="match status" value="1"/>
</dbReference>
<proteinExistence type="inferred from homology"/>
<evidence type="ECO:0000313" key="10">
    <source>
        <dbReference type="EMBL" id="KIA76922.1"/>
    </source>
</evidence>
<dbReference type="InterPro" id="IPR004364">
    <property type="entry name" value="Aa-tRNA-synt_II"/>
</dbReference>
<gene>
    <name evidence="10" type="primary">aspS</name>
    <name evidence="10" type="ORF">DB43_HD00480</name>
</gene>
<dbReference type="InterPro" id="IPR012340">
    <property type="entry name" value="NA-bd_OB-fold"/>
</dbReference>
<evidence type="ECO:0000256" key="2">
    <source>
        <dbReference type="ARBA" id="ARBA00005312"/>
    </source>
</evidence>
<evidence type="ECO:0000256" key="5">
    <source>
        <dbReference type="ARBA" id="ARBA00022741"/>
    </source>
</evidence>
<dbReference type="InterPro" id="IPR004365">
    <property type="entry name" value="NA-bd_OB_tRNA"/>
</dbReference>
<dbReference type="PANTHER" id="PTHR43450">
    <property type="entry name" value="ASPARTYL-TRNA SYNTHETASE"/>
    <property type="match status" value="1"/>
</dbReference>
<dbReference type="InterPro" id="IPR036754">
    <property type="entry name" value="YbaK/aa-tRNA-synt-asso_dom_sf"/>
</dbReference>
<dbReference type="Pfam" id="PF00152">
    <property type="entry name" value="tRNA-synt_2"/>
    <property type="match status" value="1"/>
</dbReference>
<keyword evidence="6" id="KW-0067">ATP-binding</keyword>
<evidence type="ECO:0000256" key="7">
    <source>
        <dbReference type="ARBA" id="ARBA00022917"/>
    </source>
</evidence>
<protein>
    <submittedName>
        <fullName evidence="10">Aspartate--tRNA ligase</fullName>
        <ecNumber evidence="10">6.1.1.12</ecNumber>
    </submittedName>
</protein>
<dbReference type="Gene3D" id="3.90.960.10">
    <property type="entry name" value="YbaK/aminoacyl-tRNA synthetase-associated domain"/>
    <property type="match status" value="1"/>
</dbReference>
<dbReference type="InterPro" id="IPR004523">
    <property type="entry name" value="Asp-tRNA_synthase_2"/>
</dbReference>
<feature type="domain" description="Aminoacyl-transfer RNA synthetases class-II family profile" evidence="9">
    <location>
        <begin position="150"/>
        <end position="446"/>
    </location>
</feature>
<dbReference type="AlphaFoldDB" id="A0A0C1E6J4"/>
<comment type="caution">
    <text evidence="10">The sequence shown here is derived from an EMBL/GenBank/DDBJ whole genome shotgun (WGS) entry which is preliminary data.</text>
</comment>
<dbReference type="EC" id="6.1.1.12" evidence="10"/>
<keyword evidence="5" id="KW-0547">Nucleotide-binding</keyword>
<organism evidence="10 11">
    <name type="scientific">Parachlamydia acanthamoebae</name>
    <dbReference type="NCBI Taxonomy" id="83552"/>
    <lineage>
        <taxon>Bacteria</taxon>
        <taxon>Pseudomonadati</taxon>
        <taxon>Chlamydiota</taxon>
        <taxon>Chlamydiia</taxon>
        <taxon>Parachlamydiales</taxon>
        <taxon>Parachlamydiaceae</taxon>
        <taxon>Parachlamydia</taxon>
    </lineage>
</organism>
<keyword evidence="8" id="KW-0030">Aminoacyl-tRNA synthetase</keyword>
<name>A0A0C1E6J4_9BACT</name>
<dbReference type="Gene3D" id="3.30.930.10">
    <property type="entry name" value="Bira Bifunctional Protein, Domain 2"/>
    <property type="match status" value="1"/>
</dbReference>
<sequence>MSFSLLYFSSDVINQGDVMKRVLAAELPHFVDQEVILRGWLNNTRPFGKLNFLILRDRSGFAQIVIQDKEVWKKVNALQPGSILKIVGKVADAPQAELGVEIVDPKIDIEVPVTDVPPVDYYKPTIQSDLDYILDHRPIALRNRQIQAIFKIQAEITHAFRLFMHDVVRAVEYFAPNIIGASSEGGAEFFNVDYFGYTATLAQSSQLYKQIMVGVNERVFALMPFFRAENSQTTRHLAEGKQFEFEMGFFENWHEVMDVQEGCIKAIMSHLEKHCTKEIEVLGKELIKAPADVAFPRVTFAEAQEIFFQRTGIDERQEPDLSPAAERELCLYAQEKFGTDLIFVTDWKRSKRPFYSYPKEDQPELTNTFDLLCAGTEITSGGQRRHTYESMVEGILEKEMDPANFEDYLSIFKYGMPPHGGFGMGLERITMTILRLKNIRECSLFPSDPKRIAGNRIKARIFFGEESIRNEIIRLIKQADLAFQHVQHEVTPTSEDSARVRGTKLEEGVKSIIVKGKSSKKNYQLNIPSHLKLDMKAVAELVGEKCEFEDPVVIKERFGLIIGGVPPFGNLLNVDTFYDEKLKEAERVAFNCGLTTESIIMQGKDLLSLVQPKMGRFTKE</sequence>
<dbReference type="GO" id="GO:0005524">
    <property type="term" value="F:ATP binding"/>
    <property type="evidence" value="ECO:0007669"/>
    <property type="project" value="UniProtKB-KW"/>
</dbReference>
<dbReference type="InterPro" id="IPR002312">
    <property type="entry name" value="Asp/Asn-tRNA-synth_IIb"/>
</dbReference>
<evidence type="ECO:0000313" key="11">
    <source>
        <dbReference type="Proteomes" id="UP000031307"/>
    </source>
</evidence>
<dbReference type="SUPFAM" id="SSF50249">
    <property type="entry name" value="Nucleic acid-binding proteins"/>
    <property type="match status" value="1"/>
</dbReference>
<keyword evidence="7" id="KW-0648">Protein biosynthesis</keyword>
<dbReference type="SUPFAM" id="SSF55826">
    <property type="entry name" value="YbaK/ProRS associated domain"/>
    <property type="match status" value="1"/>
</dbReference>
<dbReference type="GO" id="GO:0003723">
    <property type="term" value="F:RNA binding"/>
    <property type="evidence" value="ECO:0007669"/>
    <property type="project" value="TreeGrafter"/>
</dbReference>
<dbReference type="GO" id="GO:0004815">
    <property type="term" value="F:aspartate-tRNA ligase activity"/>
    <property type="evidence" value="ECO:0007669"/>
    <property type="project" value="UniProtKB-EC"/>
</dbReference>
<dbReference type="GO" id="GO:0002161">
    <property type="term" value="F:aminoacyl-tRNA deacylase activity"/>
    <property type="evidence" value="ECO:0007669"/>
    <property type="project" value="InterPro"/>
</dbReference>
<dbReference type="PATRIC" id="fig|83552.4.peg.1985"/>
<accession>A0A0C1E6J4</accession>